<organism evidence="10 11">
    <name type="scientific">Paraglomus occultum</name>
    <dbReference type="NCBI Taxonomy" id="144539"/>
    <lineage>
        <taxon>Eukaryota</taxon>
        <taxon>Fungi</taxon>
        <taxon>Fungi incertae sedis</taxon>
        <taxon>Mucoromycota</taxon>
        <taxon>Glomeromycotina</taxon>
        <taxon>Glomeromycetes</taxon>
        <taxon>Paraglomerales</taxon>
        <taxon>Paraglomeraceae</taxon>
        <taxon>Paraglomus</taxon>
    </lineage>
</organism>
<dbReference type="PANTHER" id="PTHR21072:SF13">
    <property type="entry name" value="GPI TRANSAMIDASE COMPONENT PIG-S"/>
    <property type="match status" value="1"/>
</dbReference>
<feature type="non-terminal residue" evidence="10">
    <location>
        <position position="94"/>
    </location>
</feature>
<dbReference type="OrthoDB" id="28748at2759"/>
<dbReference type="GO" id="GO:0016255">
    <property type="term" value="P:attachment of GPI anchor to protein"/>
    <property type="evidence" value="ECO:0007669"/>
    <property type="project" value="InterPro"/>
</dbReference>
<evidence type="ECO:0000256" key="8">
    <source>
        <dbReference type="ARBA" id="ARBA00023136"/>
    </source>
</evidence>
<keyword evidence="11" id="KW-1185">Reference proteome</keyword>
<keyword evidence="9" id="KW-0325">Glycoprotein</keyword>
<evidence type="ECO:0000313" key="11">
    <source>
        <dbReference type="Proteomes" id="UP000789572"/>
    </source>
</evidence>
<evidence type="ECO:0000256" key="7">
    <source>
        <dbReference type="ARBA" id="ARBA00022989"/>
    </source>
</evidence>
<keyword evidence="5" id="KW-0812">Transmembrane</keyword>
<comment type="pathway">
    <text evidence="2">Glycolipid biosynthesis; glycosylphosphatidylinositol-anchor biosynthesis.</text>
</comment>
<comment type="subcellular location">
    <subcellularLocation>
        <location evidence="1">Endoplasmic reticulum membrane</location>
        <topology evidence="1">Multi-pass membrane protein</topology>
    </subcellularLocation>
</comment>
<comment type="caution">
    <text evidence="10">The sequence shown here is derived from an EMBL/GenBank/DDBJ whole genome shotgun (WGS) entry which is preliminary data.</text>
</comment>
<gene>
    <name evidence="10" type="ORF">POCULU_LOCUS10949</name>
</gene>
<evidence type="ECO:0000256" key="9">
    <source>
        <dbReference type="ARBA" id="ARBA00023180"/>
    </source>
</evidence>
<dbReference type="PANTHER" id="PTHR21072">
    <property type="entry name" value="GPI TRANSAMIDASE COMPONENT PIG-S"/>
    <property type="match status" value="1"/>
</dbReference>
<dbReference type="GO" id="GO:0042765">
    <property type="term" value="C:GPI-anchor transamidase complex"/>
    <property type="evidence" value="ECO:0007669"/>
    <property type="project" value="InterPro"/>
</dbReference>
<evidence type="ECO:0000313" key="10">
    <source>
        <dbReference type="EMBL" id="CAG8670623.1"/>
    </source>
</evidence>
<evidence type="ECO:0000256" key="5">
    <source>
        <dbReference type="ARBA" id="ARBA00022692"/>
    </source>
</evidence>
<dbReference type="EMBL" id="CAJVPJ010006707">
    <property type="protein sequence ID" value="CAG8670623.1"/>
    <property type="molecule type" value="Genomic_DNA"/>
</dbReference>
<proteinExistence type="inferred from homology"/>
<dbReference type="Pfam" id="PF10510">
    <property type="entry name" value="PIG-S"/>
    <property type="match status" value="1"/>
</dbReference>
<accession>A0A9N9EBA5</accession>
<name>A0A9N9EBA5_9GLOM</name>
<reference evidence="10" key="1">
    <citation type="submission" date="2021-06" db="EMBL/GenBank/DDBJ databases">
        <authorList>
            <person name="Kallberg Y."/>
            <person name="Tangrot J."/>
            <person name="Rosling A."/>
        </authorList>
    </citation>
    <scope>NUCLEOTIDE SEQUENCE</scope>
    <source>
        <strain evidence="10">IA702</strain>
    </source>
</reference>
<dbReference type="AlphaFoldDB" id="A0A9N9EBA5"/>
<keyword evidence="6" id="KW-0256">Endoplasmic reticulum</keyword>
<comment type="similarity">
    <text evidence="3">Belongs to the PIGS family.</text>
</comment>
<sequence length="94" mass="10816">RRTEALVLKPFLDELKVLSEVTVDSQVQYYAQLTVILQRKTRMKVSHSVFLDENNGMRELVALHLPSVSSYPTLNMILYIPEANQSPLRIQDSK</sequence>
<dbReference type="Proteomes" id="UP000789572">
    <property type="component" value="Unassembled WGS sequence"/>
</dbReference>
<dbReference type="GO" id="GO:0006506">
    <property type="term" value="P:GPI anchor biosynthetic process"/>
    <property type="evidence" value="ECO:0007669"/>
    <property type="project" value="UniProtKB-KW"/>
</dbReference>
<evidence type="ECO:0000256" key="1">
    <source>
        <dbReference type="ARBA" id="ARBA00004477"/>
    </source>
</evidence>
<keyword evidence="4" id="KW-0337">GPI-anchor biosynthesis</keyword>
<dbReference type="InterPro" id="IPR019540">
    <property type="entry name" value="PtdIno-glycan_biosynth_class_S"/>
</dbReference>
<protein>
    <submittedName>
        <fullName evidence="10">3963_t:CDS:1</fullName>
    </submittedName>
</protein>
<evidence type="ECO:0000256" key="6">
    <source>
        <dbReference type="ARBA" id="ARBA00022824"/>
    </source>
</evidence>
<evidence type="ECO:0000256" key="2">
    <source>
        <dbReference type="ARBA" id="ARBA00004687"/>
    </source>
</evidence>
<keyword evidence="7" id="KW-1133">Transmembrane helix</keyword>
<evidence type="ECO:0000256" key="4">
    <source>
        <dbReference type="ARBA" id="ARBA00022502"/>
    </source>
</evidence>
<evidence type="ECO:0000256" key="3">
    <source>
        <dbReference type="ARBA" id="ARBA00005316"/>
    </source>
</evidence>
<keyword evidence="8" id="KW-0472">Membrane</keyword>
<feature type="non-terminal residue" evidence="10">
    <location>
        <position position="1"/>
    </location>
</feature>